<dbReference type="GO" id="GO:0006633">
    <property type="term" value="P:fatty acid biosynthetic process"/>
    <property type="evidence" value="ECO:0007669"/>
    <property type="project" value="TreeGrafter"/>
</dbReference>
<dbReference type="PANTHER" id="PTHR43775">
    <property type="entry name" value="FATTY ACID SYNTHASE"/>
    <property type="match status" value="1"/>
</dbReference>
<dbReference type="Pfam" id="PF08240">
    <property type="entry name" value="ADH_N"/>
    <property type="match status" value="1"/>
</dbReference>
<feature type="compositionally biased region" description="Gly residues" evidence="5">
    <location>
        <begin position="30"/>
        <end position="39"/>
    </location>
</feature>
<dbReference type="InterPro" id="IPR013154">
    <property type="entry name" value="ADH-like_N"/>
</dbReference>
<dbReference type="PROSITE" id="PS50075">
    <property type="entry name" value="CARRIER"/>
    <property type="match status" value="1"/>
</dbReference>
<reference evidence="8 9" key="1">
    <citation type="submission" date="2018-04" db="EMBL/GenBank/DDBJ databases">
        <title>Novel actinobacteria from marine sediment.</title>
        <authorList>
            <person name="Ng Z.Y."/>
            <person name="Tan G.Y.A."/>
        </authorList>
    </citation>
    <scope>NUCLEOTIDE SEQUENCE [LARGE SCALE GENOMIC DNA]</scope>
    <source>
        <strain evidence="8 9">TPS81</strain>
    </source>
</reference>
<feature type="compositionally biased region" description="Gly residues" evidence="5">
    <location>
        <begin position="357"/>
        <end position="368"/>
    </location>
</feature>
<dbReference type="InterPro" id="IPR009081">
    <property type="entry name" value="PP-bd_ACP"/>
</dbReference>
<feature type="active site" description="Proton acceptor; for dehydratase activity" evidence="4">
    <location>
        <position position="834"/>
    </location>
</feature>
<evidence type="ECO:0000256" key="2">
    <source>
        <dbReference type="ARBA" id="ARBA00022553"/>
    </source>
</evidence>
<dbReference type="InterPro" id="IPR011032">
    <property type="entry name" value="GroES-like_sf"/>
</dbReference>
<feature type="compositionally biased region" description="Low complexity" evidence="5">
    <location>
        <begin position="526"/>
        <end position="535"/>
    </location>
</feature>
<dbReference type="InterPro" id="IPR049900">
    <property type="entry name" value="PKS_mFAS_DH"/>
</dbReference>
<dbReference type="InterPro" id="IPR020807">
    <property type="entry name" value="PKS_DH"/>
</dbReference>
<accession>A0A368T1D9</accession>
<feature type="compositionally biased region" description="Low complexity" evidence="5">
    <location>
        <begin position="593"/>
        <end position="610"/>
    </location>
</feature>
<feature type="region of interest" description="C-terminal hotdog fold" evidence="4">
    <location>
        <begin position="939"/>
        <end position="1091"/>
    </location>
</feature>
<dbReference type="Pfam" id="PF21089">
    <property type="entry name" value="PKS_DH_N"/>
    <property type="match status" value="1"/>
</dbReference>
<dbReference type="EMBL" id="QEIN01000176">
    <property type="protein sequence ID" value="RCV54080.1"/>
    <property type="molecule type" value="Genomic_DNA"/>
</dbReference>
<feature type="compositionally biased region" description="Basic residues" evidence="5">
    <location>
        <begin position="226"/>
        <end position="270"/>
    </location>
</feature>
<feature type="compositionally biased region" description="Basic residues" evidence="5">
    <location>
        <begin position="688"/>
        <end position="699"/>
    </location>
</feature>
<dbReference type="InterPro" id="IPR042104">
    <property type="entry name" value="PKS_dehydratase_sf"/>
</dbReference>
<evidence type="ECO:0000313" key="9">
    <source>
        <dbReference type="Proteomes" id="UP000253318"/>
    </source>
</evidence>
<dbReference type="GO" id="GO:0004312">
    <property type="term" value="F:fatty acid synthase activity"/>
    <property type="evidence" value="ECO:0007669"/>
    <property type="project" value="TreeGrafter"/>
</dbReference>
<dbReference type="SUPFAM" id="SSF51735">
    <property type="entry name" value="NAD(P)-binding Rossmann-fold domains"/>
    <property type="match status" value="3"/>
</dbReference>
<feature type="compositionally biased region" description="Low complexity" evidence="5">
    <location>
        <begin position="784"/>
        <end position="798"/>
    </location>
</feature>
<feature type="compositionally biased region" description="Basic and acidic residues" evidence="5">
    <location>
        <begin position="198"/>
        <end position="212"/>
    </location>
</feature>
<proteinExistence type="predicted"/>
<dbReference type="InterPro" id="IPR020806">
    <property type="entry name" value="PKS_PP-bd"/>
</dbReference>
<dbReference type="SMART" id="SM00822">
    <property type="entry name" value="PKS_KR"/>
    <property type="match status" value="1"/>
</dbReference>
<feature type="compositionally biased region" description="Low complexity" evidence="5">
    <location>
        <begin position="369"/>
        <end position="390"/>
    </location>
</feature>
<feature type="region of interest" description="N-terminal hotdog fold" evidence="4">
    <location>
        <begin position="797"/>
        <end position="925"/>
    </location>
</feature>
<sequence length="2019" mass="210841">MAGGDRGLRARLLRHQPPRGGLHRSADPAGHGGRVGGAGARRRPAAGAARRSDRGVHGHDAAGLHAAHLAGAGRGLLGDRHHAQRRGGAALLPAGLPRPQCRAGRRLRGLAHRGAPGLRRPAGRRDGHGAGGRRQHHPRRGEHHRADRGGRALPHRPLPRLRRGGRRLRPQRGLRRGRPQAARRRPARRRPGPRRAARQRDQPRRTVAEHHAPLGRRPAHGDPHRARPRGRAPRGHRPGRDARHRHAHRRPHRVRGALLRLRPKQRGVRPRCREDQRRAHRERGRGHRPHQDGAGAAGRDRPAQSALPHLEPRHRGWRRRGRAAVRPHLGRRVAGAGRAPGRGRGAGHHRDERAPGAGAGTGPGGGRRPPGAVGRAARGVPGVARLAGRPGPDRRARRAVAGGQRRGGAAGRRRPHPGGPALARAVPRGGRRGRPRGAGGGAAGARRRALRGRRADRPGRRGRRPGLGVLRPRVAVARDGPRAAGGGTGVRRGHRRGRAGGAVGVGAGPARRHRRGRARLAHGRRAAPGVRDPAGPGRGLAGAGRAPGGRGGALHGRGRGGGDLRDAHRRTGHAGGVRAVAAAGEGLRGRHGAGPVAARAGRGVAGPQALPGGGGRGRGLAGQHGGGGRRGRAPARVRRPRRRRGRGAARRRAGGGALAERGAGAGRADRRTGRPRRRPRGRPLLQHRPGRSARRRTVRLRLLGGEPAPSRGVRPRHRGAPRRRAPDLPGGLAAPAAGRRGRGDRRGRRSPRDRPPHTAPGARRGRRGGDAPGRAALRRRPDRPAAAPDHPAPTGAHPLLGGRAEVPVPSAPGGVRLVWRGDVGTAAHPWLADHRVRSVPIFPGAGFLEMILAAGCETFGCAPTGVAVHDVGIERLLALAERVEVFTCAASAGPDACEVEILTRGGDGGWTRHAHGRVRRVAAADRAEPPPLTAPEHAPVTVPREELYRTLAAIGPDYGPAFTGTSGVAASEGGTVFLGRVEVPDAGRHRAGVHLDPALLDVCLQPLLLGLDGGASRGGAPGASGRPWVPERIDGFRLLRDGAPIRWCRTEVVDTDGERGRGRAALFAEDGVPVAVVDEITLARLPRPSAAELLPQRLFEVTWRSTAPPRPAEGATGGYLVVAEPGAADFAAALVEGLAAAGRRAAAVRPGPGLAPDAWAAAVAAGAAEHGSGAGLAGVVVCVQPAVADAEPDRDGALRRVSSCVALVRAHSEGASLPRLWLVTQGGRDVGPDGPADPGQGALRGLVRVLAAEHPELRPCLVDVDGDPDALVAELCADTAEDEVAWRKGERHVARVTRAPLGAAERRPPRTAPRAFGRDGFIAVPDGSGTLGGVRLVDRPRRAPGPGEVEVRVSAVSVNFRDAMLVLGLLPEEAGEDSPIGIDCVGTVTAAGPGVRHVAVGDRVLAMALGMTGSFRLVDAALARRVPDRLGDEEAVTFGVPYLTAWAALRDRARLRPGETVLVHSAASGTGLAAVHVARAAGARVIATAGTEEKRGFLRGLGVRDVLDSRTLDFAPRVREATGGRGVDVLLNSLAGPAMLASLELLAPRGRFVELGKRDLQANTPIGLRALSGNATYSALDLASLIERHPDEAGSWLEAVLAEAESGGLPPLPVRVFPFRRLTEALRVMAAGRHVGRLVVRMPRDGEVRVAPEPGSSPAVRPGGGYVITGGLRGLGLAAARWLAGHGAGRIVLNGRSEPSAEARAAIAELRAAGAEVEVVRGDIADPATAPRLVAAATAAGAALHGVLHSAVVLDDAPVSALDAARVERVWRPKVDGAWQLHLATQGCDLDWFVTFSSMSTLIGNPGQANYAAANAWLDAFAGWRRARGLPALSIAWGPWGETGLAQDFAERGAATISTEEGMAAFEALVAHDRVHTAMGPFEPAVWFRGFSHTAAAPLFSTLVPRGGTGSGGSHGEITAIRAAATGAPRRALLRTHLTGLVAAITNAPRAAIRTSAGFRSLGIDSLMAVEFRNRLRTGLGVEIPVNAIWAHPTVAELAAHLDRYLDRHLDPAAGGTGR</sequence>
<feature type="compositionally biased region" description="Gly residues" evidence="5">
    <location>
        <begin position="611"/>
        <end position="626"/>
    </location>
</feature>
<gene>
    <name evidence="8" type="ORF">DEF24_19760</name>
</gene>
<feature type="compositionally biased region" description="Basic residues" evidence="5">
    <location>
        <begin position="153"/>
        <end position="197"/>
    </location>
</feature>
<keyword evidence="3" id="KW-0808">Transferase</keyword>
<dbReference type="SMART" id="SM00826">
    <property type="entry name" value="PKS_DH"/>
    <property type="match status" value="1"/>
</dbReference>
<dbReference type="InterPro" id="IPR013149">
    <property type="entry name" value="ADH-like_C"/>
</dbReference>
<comment type="caution">
    <text evidence="8">The sequence shown here is derived from an EMBL/GenBank/DDBJ whole genome shotgun (WGS) entry which is preliminary data.</text>
</comment>
<feature type="compositionally biased region" description="Basic residues" evidence="5">
    <location>
        <begin position="278"/>
        <end position="288"/>
    </location>
</feature>
<feature type="compositionally biased region" description="Low complexity" evidence="5">
    <location>
        <begin position="419"/>
        <end position="428"/>
    </location>
</feature>
<dbReference type="SMART" id="SM00829">
    <property type="entry name" value="PKS_ER"/>
    <property type="match status" value="1"/>
</dbReference>
<keyword evidence="1" id="KW-0596">Phosphopantetheine</keyword>
<feature type="compositionally biased region" description="Basic residues" evidence="5">
    <location>
        <begin position="713"/>
        <end position="723"/>
    </location>
</feature>
<dbReference type="InterPro" id="IPR057326">
    <property type="entry name" value="KR_dom"/>
</dbReference>
<dbReference type="Gene3D" id="3.40.50.720">
    <property type="entry name" value="NAD(P)-binding Rossmann-like Domain"/>
    <property type="match status" value="3"/>
</dbReference>
<feature type="compositionally biased region" description="Basic residues" evidence="5">
    <location>
        <begin position="627"/>
        <end position="653"/>
    </location>
</feature>
<feature type="compositionally biased region" description="Basic and acidic residues" evidence="5">
    <location>
        <begin position="50"/>
        <end position="59"/>
    </location>
</feature>
<dbReference type="PROSITE" id="PS52019">
    <property type="entry name" value="PKS_MFAS_DH"/>
    <property type="match status" value="1"/>
</dbReference>
<feature type="compositionally biased region" description="Low complexity" evidence="5">
    <location>
        <begin position="727"/>
        <end position="738"/>
    </location>
</feature>
<feature type="compositionally biased region" description="Basic residues" evidence="5">
    <location>
        <begin position="315"/>
        <end position="331"/>
    </location>
</feature>
<dbReference type="CDD" id="cd05195">
    <property type="entry name" value="enoyl_red"/>
    <property type="match status" value="1"/>
</dbReference>
<keyword evidence="9" id="KW-1185">Reference proteome</keyword>
<feature type="domain" description="PKS/mFAS DH" evidence="7">
    <location>
        <begin position="797"/>
        <end position="1091"/>
    </location>
</feature>
<dbReference type="GO" id="GO:0005886">
    <property type="term" value="C:plasma membrane"/>
    <property type="evidence" value="ECO:0007669"/>
    <property type="project" value="TreeGrafter"/>
</dbReference>
<dbReference type="InterPro" id="IPR049551">
    <property type="entry name" value="PKS_DH_C"/>
</dbReference>
<feature type="domain" description="Carrier" evidence="6">
    <location>
        <begin position="1932"/>
        <end position="2006"/>
    </location>
</feature>
<dbReference type="CDD" id="cd08955">
    <property type="entry name" value="KR_2_FAS_SDR_x"/>
    <property type="match status" value="1"/>
</dbReference>
<evidence type="ECO:0000256" key="3">
    <source>
        <dbReference type="ARBA" id="ARBA00022679"/>
    </source>
</evidence>
<dbReference type="Pfam" id="PF14765">
    <property type="entry name" value="PS-DH"/>
    <property type="match status" value="1"/>
</dbReference>
<evidence type="ECO:0000256" key="5">
    <source>
        <dbReference type="SAM" id="MobiDB-lite"/>
    </source>
</evidence>
<feature type="compositionally biased region" description="Low complexity" evidence="5">
    <location>
        <begin position="576"/>
        <end position="585"/>
    </location>
</feature>
<name>A0A368T1D9_9ACTN</name>
<dbReference type="InterPro" id="IPR036736">
    <property type="entry name" value="ACP-like_sf"/>
</dbReference>
<dbReference type="FunFam" id="3.40.50.720:FF:000209">
    <property type="entry name" value="Polyketide synthase Pks12"/>
    <property type="match status" value="1"/>
</dbReference>
<feature type="compositionally biased region" description="Low complexity" evidence="5">
    <location>
        <begin position="466"/>
        <end position="478"/>
    </location>
</feature>
<dbReference type="GO" id="GO:0031177">
    <property type="term" value="F:phosphopantetheine binding"/>
    <property type="evidence" value="ECO:0007669"/>
    <property type="project" value="InterPro"/>
</dbReference>
<organism evidence="8 9">
    <name type="scientific">Marinitenerispora sediminis</name>
    <dbReference type="NCBI Taxonomy" id="1931232"/>
    <lineage>
        <taxon>Bacteria</taxon>
        <taxon>Bacillati</taxon>
        <taxon>Actinomycetota</taxon>
        <taxon>Actinomycetes</taxon>
        <taxon>Streptosporangiales</taxon>
        <taxon>Nocardiopsidaceae</taxon>
        <taxon>Marinitenerispora</taxon>
    </lineage>
</organism>
<dbReference type="PANTHER" id="PTHR43775:SF37">
    <property type="entry name" value="SI:DKEY-61P9.11"/>
    <property type="match status" value="1"/>
</dbReference>
<feature type="region of interest" description="Disordered" evidence="5">
    <location>
        <begin position="1"/>
        <end position="59"/>
    </location>
</feature>
<dbReference type="SUPFAM" id="SSF47336">
    <property type="entry name" value="ACP-like"/>
    <property type="match status" value="1"/>
</dbReference>
<evidence type="ECO:0000259" key="7">
    <source>
        <dbReference type="PROSITE" id="PS52019"/>
    </source>
</evidence>
<dbReference type="Gene3D" id="3.10.129.110">
    <property type="entry name" value="Polyketide synthase dehydratase"/>
    <property type="match status" value="1"/>
</dbReference>
<dbReference type="SUPFAM" id="SSF50129">
    <property type="entry name" value="GroES-like"/>
    <property type="match status" value="1"/>
</dbReference>
<dbReference type="InterPro" id="IPR020843">
    <property type="entry name" value="ER"/>
</dbReference>
<protein>
    <submittedName>
        <fullName evidence="8">Uncharacterized protein</fullName>
    </submittedName>
</protein>
<dbReference type="Pfam" id="PF08659">
    <property type="entry name" value="KR"/>
    <property type="match status" value="1"/>
</dbReference>
<dbReference type="SMART" id="SM00823">
    <property type="entry name" value="PKS_PP"/>
    <property type="match status" value="1"/>
</dbReference>
<dbReference type="GO" id="GO:0071770">
    <property type="term" value="P:DIM/DIP cell wall layer assembly"/>
    <property type="evidence" value="ECO:0007669"/>
    <property type="project" value="TreeGrafter"/>
</dbReference>
<dbReference type="GO" id="GO:0016491">
    <property type="term" value="F:oxidoreductase activity"/>
    <property type="evidence" value="ECO:0007669"/>
    <property type="project" value="InterPro"/>
</dbReference>
<dbReference type="InterPro" id="IPR049552">
    <property type="entry name" value="PKS_DH_N"/>
</dbReference>
<dbReference type="Proteomes" id="UP000253318">
    <property type="component" value="Unassembled WGS sequence"/>
</dbReference>
<evidence type="ECO:0000256" key="1">
    <source>
        <dbReference type="ARBA" id="ARBA00022450"/>
    </source>
</evidence>
<dbReference type="InterPro" id="IPR013968">
    <property type="entry name" value="PKS_KR"/>
</dbReference>
<dbReference type="GO" id="GO:0005737">
    <property type="term" value="C:cytoplasm"/>
    <property type="evidence" value="ECO:0007669"/>
    <property type="project" value="TreeGrafter"/>
</dbReference>
<evidence type="ECO:0000256" key="4">
    <source>
        <dbReference type="PROSITE-ProRule" id="PRU01363"/>
    </source>
</evidence>
<dbReference type="SMART" id="SM01294">
    <property type="entry name" value="PKS_PP_betabranch"/>
    <property type="match status" value="1"/>
</dbReference>
<dbReference type="Gene3D" id="1.10.1200.10">
    <property type="entry name" value="ACP-like"/>
    <property type="match status" value="1"/>
</dbReference>
<keyword evidence="2" id="KW-0597">Phosphoprotein</keyword>
<feature type="compositionally biased region" description="Basic residues" evidence="5">
    <location>
        <begin position="131"/>
        <end position="143"/>
    </location>
</feature>
<feature type="compositionally biased region" description="Basic residues" evidence="5">
    <location>
        <begin position="739"/>
        <end position="749"/>
    </location>
</feature>
<evidence type="ECO:0000313" key="8">
    <source>
        <dbReference type="EMBL" id="RCV54080.1"/>
    </source>
</evidence>
<dbReference type="Pfam" id="PF00550">
    <property type="entry name" value="PP-binding"/>
    <property type="match status" value="1"/>
</dbReference>
<dbReference type="InterPro" id="IPR050091">
    <property type="entry name" value="PKS_NRPS_Biosynth_Enz"/>
</dbReference>
<dbReference type="Pfam" id="PF00107">
    <property type="entry name" value="ADH_zinc_N"/>
    <property type="match status" value="1"/>
</dbReference>
<dbReference type="InterPro" id="IPR036291">
    <property type="entry name" value="NAD(P)-bd_dom_sf"/>
</dbReference>
<feature type="active site" description="Proton donor; for dehydratase activity" evidence="4">
    <location>
        <position position="1001"/>
    </location>
</feature>
<feature type="compositionally biased region" description="Basic residues" evidence="5">
    <location>
        <begin position="510"/>
        <end position="525"/>
    </location>
</feature>
<evidence type="ECO:0000259" key="6">
    <source>
        <dbReference type="PROSITE" id="PS50075"/>
    </source>
</evidence>
<feature type="compositionally biased region" description="Gly residues" evidence="5">
    <location>
        <begin position="536"/>
        <end position="559"/>
    </location>
</feature>
<feature type="region of interest" description="Disordered" evidence="5">
    <location>
        <begin position="79"/>
        <end position="806"/>
    </location>
</feature>
<dbReference type="OrthoDB" id="4537517at2"/>
<dbReference type="Gene3D" id="3.90.180.10">
    <property type="entry name" value="Medium-chain alcohol dehydrogenases, catalytic domain"/>
    <property type="match status" value="1"/>
</dbReference>